<keyword evidence="3" id="KW-1185">Reference proteome</keyword>
<dbReference type="Proteomes" id="UP000247498">
    <property type="component" value="Unassembled WGS sequence"/>
</dbReference>
<dbReference type="FunCoup" id="A0A2V0PA50">
    <property type="interactions" value="2"/>
</dbReference>
<keyword evidence="1" id="KW-0732">Signal</keyword>
<protein>
    <submittedName>
        <fullName evidence="2">Uncharacterized protein</fullName>
    </submittedName>
</protein>
<feature type="signal peptide" evidence="1">
    <location>
        <begin position="1"/>
        <end position="19"/>
    </location>
</feature>
<dbReference type="EMBL" id="BDRX01000085">
    <property type="protein sequence ID" value="GBF96738.1"/>
    <property type="molecule type" value="Genomic_DNA"/>
</dbReference>
<dbReference type="STRING" id="307507.A0A2V0PA50"/>
<dbReference type="AlphaFoldDB" id="A0A2V0PA50"/>
<dbReference type="PANTHER" id="PTHR38360:SF1">
    <property type="entry name" value="F12P19.7"/>
    <property type="match status" value="1"/>
</dbReference>
<sequence>MRVARTLALWAGLLLLVHALPRGEAALLTRPEQDCLNPSISASKINSFNFFPDDYRAIIAEVHEPEPGATVTDAADFDIKYFSTYKVVTVKRFNKKYVLYQCGTPDPTKLPPGSAAGIAPGMPSFEIPLFSVAVTDTTVNGFLSELNLIDRVARASPYSVGDCFQRLVDTFTQDGCKLVTPNPYDAKSTPEAAARFKEQNGTMYEDADGVFVGFDGNARKDILFPVTADPGPLNRAEWVKFVAAFFNKEIDANGLYDSIKATYNAIRKLVDTKRAEADDAPKPKVAWVSTNSSGVSFRLDPFKVALIQDAGGQPFDLAGVTAAGGQAGGNPLYGTRYAFLPRGSDGLYRLLSQADAIIDESYYAFGVPSLGNVSRSLGYTGEKDAAGSVPAFKRGAIYRWDGELSPTGSSGWLEMAVARPDWVLMDLARALTPAVLVDPLNITNHLANKGPAGTDFNYLLQVGNAADRGRPRVTAAKLCSMIPSCNDRSAFAICPSGYRDCATGKLRAADPTQRCNSWSVCEPTELDSAEGAAPGARANGAARPASGSAAALLAGAAAAAAAIALA</sequence>
<dbReference type="InParanoid" id="A0A2V0PA50"/>
<dbReference type="PANTHER" id="PTHR38360">
    <property type="entry name" value="OS03G0120000 PROTEIN"/>
    <property type="match status" value="1"/>
</dbReference>
<organism evidence="2 3">
    <name type="scientific">Raphidocelis subcapitata</name>
    <dbReference type="NCBI Taxonomy" id="307507"/>
    <lineage>
        <taxon>Eukaryota</taxon>
        <taxon>Viridiplantae</taxon>
        <taxon>Chlorophyta</taxon>
        <taxon>core chlorophytes</taxon>
        <taxon>Chlorophyceae</taxon>
        <taxon>CS clade</taxon>
        <taxon>Sphaeropleales</taxon>
        <taxon>Selenastraceae</taxon>
        <taxon>Raphidocelis</taxon>
    </lineage>
</organism>
<evidence type="ECO:0000313" key="3">
    <source>
        <dbReference type="Proteomes" id="UP000247498"/>
    </source>
</evidence>
<name>A0A2V0PA50_9CHLO</name>
<evidence type="ECO:0000256" key="1">
    <source>
        <dbReference type="SAM" id="SignalP"/>
    </source>
</evidence>
<reference evidence="2 3" key="1">
    <citation type="journal article" date="2018" name="Sci. Rep.">
        <title>Raphidocelis subcapitata (=Pseudokirchneriella subcapitata) provides an insight into genome evolution and environmental adaptations in the Sphaeropleales.</title>
        <authorList>
            <person name="Suzuki S."/>
            <person name="Yamaguchi H."/>
            <person name="Nakajima N."/>
            <person name="Kawachi M."/>
        </authorList>
    </citation>
    <scope>NUCLEOTIDE SEQUENCE [LARGE SCALE GENOMIC DNA]</scope>
    <source>
        <strain evidence="2 3">NIES-35</strain>
    </source>
</reference>
<comment type="caution">
    <text evidence="2">The sequence shown here is derived from an EMBL/GenBank/DDBJ whole genome shotgun (WGS) entry which is preliminary data.</text>
</comment>
<feature type="chain" id="PRO_5015954684" evidence="1">
    <location>
        <begin position="20"/>
        <end position="566"/>
    </location>
</feature>
<proteinExistence type="predicted"/>
<dbReference type="SUPFAM" id="SSF53807">
    <property type="entry name" value="Helical backbone' metal receptor"/>
    <property type="match status" value="1"/>
</dbReference>
<accession>A0A2V0PA50</accession>
<dbReference type="OrthoDB" id="409848at2759"/>
<gene>
    <name evidence="2" type="ORF">Rsub_09480</name>
</gene>
<evidence type="ECO:0000313" key="2">
    <source>
        <dbReference type="EMBL" id="GBF96738.1"/>
    </source>
</evidence>